<reference evidence="1" key="1">
    <citation type="submission" date="2023-04" db="EMBL/GenBank/DDBJ databases">
        <title>Phytophthora fragariaefolia NBRC 109709.</title>
        <authorList>
            <person name="Ichikawa N."/>
            <person name="Sato H."/>
            <person name="Tonouchi N."/>
        </authorList>
    </citation>
    <scope>NUCLEOTIDE SEQUENCE</scope>
    <source>
        <strain evidence="1">NBRC 109709</strain>
    </source>
</reference>
<organism evidence="1 2">
    <name type="scientific">Phytophthora fragariaefolia</name>
    <dbReference type="NCBI Taxonomy" id="1490495"/>
    <lineage>
        <taxon>Eukaryota</taxon>
        <taxon>Sar</taxon>
        <taxon>Stramenopiles</taxon>
        <taxon>Oomycota</taxon>
        <taxon>Peronosporomycetes</taxon>
        <taxon>Peronosporales</taxon>
        <taxon>Peronosporaceae</taxon>
        <taxon>Phytophthora</taxon>
    </lineage>
</organism>
<name>A0A9W6XJL7_9STRA</name>
<accession>A0A9W6XJL7</accession>
<keyword evidence="2" id="KW-1185">Reference proteome</keyword>
<gene>
    <name evidence="1" type="ORF">Pfra01_001199600</name>
</gene>
<evidence type="ECO:0000313" key="1">
    <source>
        <dbReference type="EMBL" id="GMF39834.1"/>
    </source>
</evidence>
<sequence length="228" mass="25418">MRRSDADMLLDSFKAFSIAWSDVGQCNFCADAAPHAMRTKLLHCRCEACPAAAQLHRGHGVGVSVRAVYELFLHAIHVRPHARPRLTPSMKGLARDWAAQGLRPARIWRALIQHFVLDEETAPPLSAVQRFVYHHVTTTLGGSDRMGAIRLRLRDKGFTGREEANAAFTFTWRTDSDGRPVVGNASDAHHFVVGVTTKSCSFKLTVILFLSFCTWTPRTSSHRLGTRL</sequence>
<protein>
    <submittedName>
        <fullName evidence="1">Unnamed protein product</fullName>
    </submittedName>
</protein>
<dbReference type="OrthoDB" id="125997at2759"/>
<dbReference type="AlphaFoldDB" id="A0A9W6XJL7"/>
<proteinExistence type="predicted"/>
<comment type="caution">
    <text evidence="1">The sequence shown here is derived from an EMBL/GenBank/DDBJ whole genome shotgun (WGS) entry which is preliminary data.</text>
</comment>
<dbReference type="EMBL" id="BSXT01001192">
    <property type="protein sequence ID" value="GMF39834.1"/>
    <property type="molecule type" value="Genomic_DNA"/>
</dbReference>
<dbReference type="Proteomes" id="UP001165121">
    <property type="component" value="Unassembled WGS sequence"/>
</dbReference>
<evidence type="ECO:0000313" key="2">
    <source>
        <dbReference type="Proteomes" id="UP001165121"/>
    </source>
</evidence>